<proteinExistence type="predicted"/>
<accession>A0A5K3ETN5</accession>
<organism evidence="2">
    <name type="scientific">Mesocestoides corti</name>
    <name type="common">Flatworm</name>
    <dbReference type="NCBI Taxonomy" id="53468"/>
    <lineage>
        <taxon>Eukaryota</taxon>
        <taxon>Metazoa</taxon>
        <taxon>Spiralia</taxon>
        <taxon>Lophotrochozoa</taxon>
        <taxon>Platyhelminthes</taxon>
        <taxon>Cestoda</taxon>
        <taxon>Eucestoda</taxon>
        <taxon>Cyclophyllidea</taxon>
        <taxon>Mesocestoididae</taxon>
        <taxon>Mesocestoides</taxon>
    </lineage>
</organism>
<protein>
    <submittedName>
        <fullName evidence="2">Ovule protein</fullName>
    </submittedName>
</protein>
<sequence>MKKTGTPKQALSKNHKPEPHTRRRPSESTTLSKPLSIFFRHSSPSLVGCLSSSHAIGTQRDKGLAKARWFNISAL</sequence>
<feature type="compositionally biased region" description="Polar residues" evidence="1">
    <location>
        <begin position="1"/>
        <end position="12"/>
    </location>
</feature>
<feature type="compositionally biased region" description="Basic and acidic residues" evidence="1">
    <location>
        <begin position="15"/>
        <end position="26"/>
    </location>
</feature>
<reference evidence="2" key="1">
    <citation type="submission" date="2019-11" db="UniProtKB">
        <authorList>
            <consortium name="WormBaseParasite"/>
        </authorList>
    </citation>
    <scope>IDENTIFICATION</scope>
</reference>
<name>A0A5K3ETN5_MESCO</name>
<evidence type="ECO:0000256" key="1">
    <source>
        <dbReference type="SAM" id="MobiDB-lite"/>
    </source>
</evidence>
<dbReference type="WBParaSite" id="MCU_002965-RA">
    <property type="protein sequence ID" value="MCU_002965-RA"/>
    <property type="gene ID" value="MCU_002965"/>
</dbReference>
<evidence type="ECO:0000313" key="2">
    <source>
        <dbReference type="WBParaSite" id="MCU_002965-RA"/>
    </source>
</evidence>
<dbReference type="AlphaFoldDB" id="A0A5K3ETN5"/>
<feature type="region of interest" description="Disordered" evidence="1">
    <location>
        <begin position="1"/>
        <end position="33"/>
    </location>
</feature>